<dbReference type="EMBL" id="CP019698">
    <property type="protein sequence ID" value="AQS58496.1"/>
    <property type="molecule type" value="Genomic_DNA"/>
</dbReference>
<dbReference type="OrthoDB" id="1681124at2"/>
<feature type="transmembrane region" description="Helical" evidence="1">
    <location>
        <begin position="6"/>
        <end position="28"/>
    </location>
</feature>
<organism evidence="2 3">
    <name type="scientific">Desulforamulus ferrireducens</name>
    <dbReference type="NCBI Taxonomy" id="1833852"/>
    <lineage>
        <taxon>Bacteria</taxon>
        <taxon>Bacillati</taxon>
        <taxon>Bacillota</taxon>
        <taxon>Clostridia</taxon>
        <taxon>Eubacteriales</taxon>
        <taxon>Peptococcaceae</taxon>
        <taxon>Desulforamulus</taxon>
    </lineage>
</organism>
<keyword evidence="1" id="KW-0472">Membrane</keyword>
<dbReference type="AlphaFoldDB" id="A0A1S6IUP6"/>
<dbReference type="KEGG" id="dfg:B0537_04990"/>
<protein>
    <submittedName>
        <fullName evidence="2">Stage III sporulation protein AF</fullName>
    </submittedName>
</protein>
<sequence length="211" mass="22911">MEGLESIKALVQVLVIIIVMAVLIEMLLPSSSMHDYVKMVMGLLVIVVVLEAGANLVKQDFKFELPALQQSSSGPSLETILGEGERLAGKNKEQALAEYRQGLEKQVLALAKLQNDLNVTGARIKTAGQPGDPEFGRLTGVVLEISEAQAENEQLVDRIKPVEITVGTNNSVEDTANNALVHSEQARKLAQTVANFYNIPVEQVQVVQVKQ</sequence>
<name>A0A1S6IUP6_9FIRM</name>
<keyword evidence="1" id="KW-1133">Transmembrane helix</keyword>
<accession>A0A1S6IUP6</accession>
<dbReference type="RefSeq" id="WP_077713450.1">
    <property type="nucleotide sequence ID" value="NZ_CP019698.1"/>
</dbReference>
<evidence type="ECO:0000313" key="2">
    <source>
        <dbReference type="EMBL" id="AQS58496.1"/>
    </source>
</evidence>
<keyword evidence="3" id="KW-1185">Reference proteome</keyword>
<proteinExistence type="predicted"/>
<evidence type="ECO:0000256" key="1">
    <source>
        <dbReference type="SAM" id="Phobius"/>
    </source>
</evidence>
<dbReference type="InterPro" id="IPR014245">
    <property type="entry name" value="Spore_III_AF"/>
</dbReference>
<dbReference type="STRING" id="1833852.B0537_04990"/>
<gene>
    <name evidence="2" type="ORF">B0537_04990</name>
</gene>
<dbReference type="Proteomes" id="UP000189464">
    <property type="component" value="Chromosome"/>
</dbReference>
<dbReference type="Pfam" id="PF09581">
    <property type="entry name" value="Spore_III_AF"/>
    <property type="match status" value="1"/>
</dbReference>
<dbReference type="NCBIfam" id="TIGR02896">
    <property type="entry name" value="spore_III_AF"/>
    <property type="match status" value="1"/>
</dbReference>
<keyword evidence="1" id="KW-0812">Transmembrane</keyword>
<reference evidence="2 3" key="1">
    <citation type="journal article" date="2016" name="Int. J. Syst. Evol. Microbiol.">
        <title>Desulfotomaculum ferrireducens sp. nov., a moderately thermophilic sulfate-reducing and dissimilatory Fe(III)-reducing bacterium isolated from compost.</title>
        <authorList>
            <person name="Yang G."/>
            <person name="Guo J."/>
            <person name="Zhuang L."/>
            <person name="Yuan Y."/>
            <person name="Zhou S."/>
        </authorList>
    </citation>
    <scope>NUCLEOTIDE SEQUENCE [LARGE SCALE GENOMIC DNA]</scope>
    <source>
        <strain evidence="2 3">GSS09</strain>
    </source>
</reference>
<evidence type="ECO:0000313" key="3">
    <source>
        <dbReference type="Proteomes" id="UP000189464"/>
    </source>
</evidence>
<feature type="transmembrane region" description="Helical" evidence="1">
    <location>
        <begin position="40"/>
        <end position="57"/>
    </location>
</feature>